<accession>A0A1F6V937</accession>
<reference evidence="1 2" key="1">
    <citation type="journal article" date="2016" name="Nat. Commun.">
        <title>Thousands of microbial genomes shed light on interconnected biogeochemical processes in an aquifer system.</title>
        <authorList>
            <person name="Anantharaman K."/>
            <person name="Brown C.T."/>
            <person name="Hug L.A."/>
            <person name="Sharon I."/>
            <person name="Castelle C.J."/>
            <person name="Probst A.J."/>
            <person name="Thomas B.C."/>
            <person name="Singh A."/>
            <person name="Wilkins M.J."/>
            <person name="Karaoz U."/>
            <person name="Brodie E.L."/>
            <person name="Williams K.H."/>
            <person name="Hubbard S.S."/>
            <person name="Banfield J.F."/>
        </authorList>
    </citation>
    <scope>NUCLEOTIDE SEQUENCE [LARGE SCALE GENOMIC DNA]</scope>
</reference>
<comment type="caution">
    <text evidence="1">The sequence shown here is derived from an EMBL/GenBank/DDBJ whole genome shotgun (WGS) entry which is preliminary data.</text>
</comment>
<gene>
    <name evidence="1" type="ORF">A2642_04940</name>
</gene>
<evidence type="ECO:0000313" key="1">
    <source>
        <dbReference type="EMBL" id="OGI66026.1"/>
    </source>
</evidence>
<proteinExistence type="predicted"/>
<name>A0A1F6V937_9BACT</name>
<sequence length="69" mass="7755">MPDDLKERMAAMEEVNWSAVARKAFEEKVQEVVFLKKIVQKSTLTQKDADDIASTINAKVAKRFKGISA</sequence>
<protein>
    <submittedName>
        <fullName evidence="1">Uncharacterized protein</fullName>
    </submittedName>
</protein>
<evidence type="ECO:0000313" key="2">
    <source>
        <dbReference type="Proteomes" id="UP000178700"/>
    </source>
</evidence>
<dbReference type="EMBL" id="MFTJ01000016">
    <property type="protein sequence ID" value="OGI66026.1"/>
    <property type="molecule type" value="Genomic_DNA"/>
</dbReference>
<organism evidence="1 2">
    <name type="scientific">Candidatus Nomurabacteria bacterium RIFCSPHIGHO2_01_FULL_39_10</name>
    <dbReference type="NCBI Taxonomy" id="1801733"/>
    <lineage>
        <taxon>Bacteria</taxon>
        <taxon>Candidatus Nomuraibacteriota</taxon>
    </lineage>
</organism>
<dbReference type="AlphaFoldDB" id="A0A1F6V937"/>
<dbReference type="Proteomes" id="UP000178700">
    <property type="component" value="Unassembled WGS sequence"/>
</dbReference>